<proteinExistence type="predicted"/>
<feature type="domain" description="ER-bound oxygenase mpaB/mpaB'/Rubber oxygenase catalytic" evidence="1">
    <location>
        <begin position="143"/>
        <end position="349"/>
    </location>
</feature>
<dbReference type="GO" id="GO:0016491">
    <property type="term" value="F:oxidoreductase activity"/>
    <property type="evidence" value="ECO:0007669"/>
    <property type="project" value="InterPro"/>
</dbReference>
<organism evidence="2 3">
    <name type="scientific">Acinetobacter shaoyimingii</name>
    <dbReference type="NCBI Taxonomy" id="2715164"/>
    <lineage>
        <taxon>Bacteria</taxon>
        <taxon>Pseudomonadati</taxon>
        <taxon>Pseudomonadota</taxon>
        <taxon>Gammaproteobacteria</taxon>
        <taxon>Moraxellales</taxon>
        <taxon>Moraxellaceae</taxon>
        <taxon>Acinetobacter</taxon>
    </lineage>
</organism>
<keyword evidence="3" id="KW-1185">Reference proteome</keyword>
<dbReference type="AlphaFoldDB" id="A0A6G8RZG3"/>
<dbReference type="RefSeq" id="WP_166225986.1">
    <property type="nucleotide sequence ID" value="NZ_CP049801.1"/>
</dbReference>
<dbReference type="Proteomes" id="UP000502297">
    <property type="component" value="Chromosome"/>
</dbReference>
<evidence type="ECO:0000313" key="2">
    <source>
        <dbReference type="EMBL" id="QIO07188.1"/>
    </source>
</evidence>
<dbReference type="Pfam" id="PF09995">
    <property type="entry name" value="MPAB_Lcp_cat"/>
    <property type="match status" value="1"/>
</dbReference>
<dbReference type="InterPro" id="IPR037473">
    <property type="entry name" value="Lcp-like"/>
</dbReference>
<evidence type="ECO:0000259" key="1">
    <source>
        <dbReference type="Pfam" id="PF09995"/>
    </source>
</evidence>
<dbReference type="KEGG" id="asha:G8E00_15240"/>
<sequence>MSNIKTPKRMASFERMIESDFLSKILNRFTDQNFVPTYKDYLELNQSMYTGDEAMDQLMVWVMTNPRIHRQYFETALYQGLEHLPHTIPELENFFKLVETPPEWLDPQQIQTAIQFSHRLGANSTFVLRDLALMTGYQYPGFNQPLILTGALKQYAGKRLAETHKWWLDITKEHGFDRFNDGFTSTIFVRFIHALVRYQLKKSNDWDWDIWGMPINQYDQAMTNIAFSGVLLLGLRGIGIFPNKTEVNAMLHFWKYAGWLMGVEEKWLIEKESEGWKLLQWMNYAHPTTDESSRALAISLSKEPFEREYKYFNTLQQKKAYQNHLHMTQFFLGRKKMRNLGLKPRTLAWYPLYLMAKNSVIYTSAKGFKPLDRYLQKRGRAQQEFALELYKNAGKQLASMHR</sequence>
<dbReference type="InterPro" id="IPR018713">
    <property type="entry name" value="MPAB/Lcp_cat_dom"/>
</dbReference>
<dbReference type="PANTHER" id="PTHR37539:SF1">
    <property type="entry name" value="ER-BOUND OXYGENASE MPAB_MPAB'_RUBBER OXYGENASE CATALYTIC DOMAIN-CONTAINING PROTEIN"/>
    <property type="match status" value="1"/>
</dbReference>
<name>A0A6G8RZG3_9GAMM</name>
<evidence type="ECO:0000313" key="3">
    <source>
        <dbReference type="Proteomes" id="UP000502297"/>
    </source>
</evidence>
<accession>A0A6G8RZG3</accession>
<gene>
    <name evidence="2" type="ORF">G8E00_15240</name>
</gene>
<dbReference type="PANTHER" id="PTHR37539">
    <property type="entry name" value="SECRETED PROTEIN-RELATED"/>
    <property type="match status" value="1"/>
</dbReference>
<protein>
    <submittedName>
        <fullName evidence="2">DUF2236 domain-containing protein</fullName>
    </submittedName>
</protein>
<reference evidence="2 3" key="1">
    <citation type="submission" date="2020-03" db="EMBL/GenBank/DDBJ databases">
        <authorList>
            <person name="Zhu W."/>
        </authorList>
    </citation>
    <scope>NUCLEOTIDE SEQUENCE [LARGE SCALE GENOMIC DNA]</scope>
    <source>
        <strain evidence="2 3">323-1</strain>
    </source>
</reference>
<dbReference type="EMBL" id="CP049801">
    <property type="protein sequence ID" value="QIO07188.1"/>
    <property type="molecule type" value="Genomic_DNA"/>
</dbReference>